<evidence type="ECO:0000259" key="4">
    <source>
        <dbReference type="PROSITE" id="PS51695"/>
    </source>
</evidence>
<feature type="domain" description="Peptidase S53" evidence="4">
    <location>
        <begin position="53"/>
        <end position="419"/>
    </location>
</feature>
<dbReference type="PANTHER" id="PTHR14218">
    <property type="entry name" value="PROTEASE S8 TRIPEPTIDYL PEPTIDASE I CLN2"/>
    <property type="match status" value="1"/>
</dbReference>
<evidence type="ECO:0000313" key="5">
    <source>
        <dbReference type="EMBL" id="QHT85754.1"/>
    </source>
</evidence>
<dbReference type="InterPro" id="IPR050819">
    <property type="entry name" value="Tripeptidyl-peptidase_I"/>
</dbReference>
<dbReference type="Gene3D" id="3.40.50.200">
    <property type="entry name" value="Peptidase S8/S53 domain"/>
    <property type="match status" value="1"/>
</dbReference>
<evidence type="ECO:0000256" key="1">
    <source>
        <dbReference type="ARBA" id="ARBA00022670"/>
    </source>
</evidence>
<keyword evidence="1" id="KW-0645">Protease</keyword>
<keyword evidence="2" id="KW-0378">Hydrolase</keyword>
<dbReference type="InterPro" id="IPR036852">
    <property type="entry name" value="Peptidase_S8/S53_dom_sf"/>
</dbReference>
<dbReference type="SUPFAM" id="SSF52743">
    <property type="entry name" value="Subtilisin-like"/>
    <property type="match status" value="1"/>
</dbReference>
<keyword evidence="3" id="KW-0720">Serine protease</keyword>
<dbReference type="GO" id="GO:0006508">
    <property type="term" value="P:proteolysis"/>
    <property type="evidence" value="ECO:0007669"/>
    <property type="project" value="UniProtKB-KW"/>
</dbReference>
<dbReference type="InterPro" id="IPR030400">
    <property type="entry name" value="Sedolisin_dom"/>
</dbReference>
<accession>A0A6C0HYU3</accession>
<organism evidence="5">
    <name type="scientific">viral metagenome</name>
    <dbReference type="NCBI Taxonomy" id="1070528"/>
    <lineage>
        <taxon>unclassified sequences</taxon>
        <taxon>metagenomes</taxon>
        <taxon>organismal metagenomes</taxon>
    </lineage>
</organism>
<dbReference type="Pfam" id="PF00082">
    <property type="entry name" value="Peptidase_S8"/>
    <property type="match status" value="1"/>
</dbReference>
<dbReference type="GO" id="GO:0008240">
    <property type="term" value="F:tripeptidyl-peptidase activity"/>
    <property type="evidence" value="ECO:0007669"/>
    <property type="project" value="TreeGrafter"/>
</dbReference>
<dbReference type="InterPro" id="IPR000209">
    <property type="entry name" value="Peptidase_S8/S53_dom"/>
</dbReference>
<sequence length="419" mass="45373">MKLFFTDNYRNIIITKQSQQQSQKEEPKAKTFFKPYVSPNFSSNSIATIPPQYFSGSQLRNLYNVPTVNISGSAKKVTIAIIIAFTYPNLKADLLTYWQNPINFGANSRPPSINIYTAPGAKQNAGWAQEECLDVQMVCTMNPNANIWVVEAKSDSLTDLTNAVTYASNTIKADVITMSWGQDENKQLTNYNSIFTNTSVCYCAASGDSNTVSWPATSSNCVAVGGTSLIWTPTATPNRTEYAWSSAGCGYSSIISQPNYQVGVSTITHNNRVIPDLAMIADSNTCVYTVYNGNWYGVGGTSVSTPLFAGVLSLANQMRFNSGKSALTTVYTTTPNVATNSAYITPANHLQTYLYKTIYTNNTLYSSVFYDITVGSDLGNIGGTNTTGMTLYNSGAKFDVATGLGSPNASTLCNTLMNI</sequence>
<name>A0A6C0HYU3_9ZZZZ</name>
<dbReference type="AlphaFoldDB" id="A0A6C0HYU3"/>
<evidence type="ECO:0000256" key="2">
    <source>
        <dbReference type="ARBA" id="ARBA00022801"/>
    </source>
</evidence>
<dbReference type="PROSITE" id="PS00138">
    <property type="entry name" value="SUBTILASE_SER"/>
    <property type="match status" value="1"/>
</dbReference>
<dbReference type="GO" id="GO:0004252">
    <property type="term" value="F:serine-type endopeptidase activity"/>
    <property type="evidence" value="ECO:0007669"/>
    <property type="project" value="InterPro"/>
</dbReference>
<protein>
    <recommendedName>
        <fullName evidence="4">Peptidase S53 domain-containing protein</fullName>
    </recommendedName>
</protein>
<dbReference type="EMBL" id="MN740044">
    <property type="protein sequence ID" value="QHT85754.1"/>
    <property type="molecule type" value="Genomic_DNA"/>
</dbReference>
<evidence type="ECO:0000256" key="3">
    <source>
        <dbReference type="ARBA" id="ARBA00022825"/>
    </source>
</evidence>
<dbReference type="InterPro" id="IPR023828">
    <property type="entry name" value="Peptidase_S8_Ser-AS"/>
</dbReference>
<dbReference type="PROSITE" id="PS51695">
    <property type="entry name" value="SEDOLISIN"/>
    <property type="match status" value="1"/>
</dbReference>
<proteinExistence type="predicted"/>
<dbReference type="CDD" id="cd04056">
    <property type="entry name" value="Peptidases_S53"/>
    <property type="match status" value="1"/>
</dbReference>
<dbReference type="PANTHER" id="PTHR14218:SF15">
    <property type="entry name" value="TRIPEPTIDYL-PEPTIDASE 1"/>
    <property type="match status" value="1"/>
</dbReference>
<reference evidence="5" key="1">
    <citation type="journal article" date="2020" name="Nature">
        <title>Giant virus diversity and host interactions through global metagenomics.</title>
        <authorList>
            <person name="Schulz F."/>
            <person name="Roux S."/>
            <person name="Paez-Espino D."/>
            <person name="Jungbluth S."/>
            <person name="Walsh D.A."/>
            <person name="Denef V.J."/>
            <person name="McMahon K.D."/>
            <person name="Konstantinidis K.T."/>
            <person name="Eloe-Fadrosh E.A."/>
            <person name="Kyrpides N.C."/>
            <person name="Woyke T."/>
        </authorList>
    </citation>
    <scope>NUCLEOTIDE SEQUENCE</scope>
    <source>
        <strain evidence="5">GVMAG-M-3300023184-182</strain>
    </source>
</reference>